<dbReference type="Proteomes" id="UP000606935">
    <property type="component" value="Unassembled WGS sequence"/>
</dbReference>
<accession>A0A917Z0F7</accession>
<dbReference type="EMBL" id="BMLS01000003">
    <property type="protein sequence ID" value="GGO70628.1"/>
    <property type="molecule type" value="Genomic_DNA"/>
</dbReference>
<keyword evidence="4" id="KW-0804">Transcription</keyword>
<dbReference type="PANTHER" id="PTHR43133:SF63">
    <property type="entry name" value="RNA POLYMERASE SIGMA FACTOR FECI-RELATED"/>
    <property type="match status" value="1"/>
</dbReference>
<dbReference type="InterPro" id="IPR013249">
    <property type="entry name" value="RNA_pol_sigma70_r4_t2"/>
</dbReference>
<dbReference type="Gene3D" id="1.10.1740.10">
    <property type="match status" value="1"/>
</dbReference>
<comment type="caution">
    <text evidence="7">The sequence shown here is derived from an EMBL/GenBank/DDBJ whole genome shotgun (WGS) entry which is preliminary data.</text>
</comment>
<dbReference type="GO" id="GO:0016987">
    <property type="term" value="F:sigma factor activity"/>
    <property type="evidence" value="ECO:0007669"/>
    <property type="project" value="UniProtKB-KW"/>
</dbReference>
<evidence type="ECO:0000313" key="8">
    <source>
        <dbReference type="Proteomes" id="UP000606935"/>
    </source>
</evidence>
<organism evidence="7 8">
    <name type="scientific">Bowmanella pacifica</name>
    <dbReference type="NCBI Taxonomy" id="502051"/>
    <lineage>
        <taxon>Bacteria</taxon>
        <taxon>Pseudomonadati</taxon>
        <taxon>Pseudomonadota</taxon>
        <taxon>Gammaproteobacteria</taxon>
        <taxon>Alteromonadales</taxon>
        <taxon>Alteromonadaceae</taxon>
        <taxon>Bowmanella</taxon>
    </lineage>
</organism>
<evidence type="ECO:0000256" key="1">
    <source>
        <dbReference type="ARBA" id="ARBA00010641"/>
    </source>
</evidence>
<dbReference type="InterPro" id="IPR014284">
    <property type="entry name" value="RNA_pol_sigma-70_dom"/>
</dbReference>
<protein>
    <recommendedName>
        <fullName evidence="9">RNA polymerase subunit sigma-70</fullName>
    </recommendedName>
</protein>
<dbReference type="InterPro" id="IPR039425">
    <property type="entry name" value="RNA_pol_sigma-70-like"/>
</dbReference>
<dbReference type="Pfam" id="PF08281">
    <property type="entry name" value="Sigma70_r4_2"/>
    <property type="match status" value="1"/>
</dbReference>
<dbReference type="InterPro" id="IPR013324">
    <property type="entry name" value="RNA_pol_sigma_r3/r4-like"/>
</dbReference>
<dbReference type="InterPro" id="IPR013325">
    <property type="entry name" value="RNA_pol_sigma_r2"/>
</dbReference>
<evidence type="ECO:0000256" key="2">
    <source>
        <dbReference type="ARBA" id="ARBA00023015"/>
    </source>
</evidence>
<feature type="domain" description="RNA polymerase sigma factor 70 region 4 type 2" evidence="6">
    <location>
        <begin position="113"/>
        <end position="159"/>
    </location>
</feature>
<dbReference type="Pfam" id="PF04542">
    <property type="entry name" value="Sigma70_r2"/>
    <property type="match status" value="1"/>
</dbReference>
<name>A0A917Z0F7_9ALTE</name>
<reference evidence="7" key="1">
    <citation type="journal article" date="2014" name="Int. J. Syst. Evol. Microbiol.">
        <title>Complete genome sequence of Corynebacterium casei LMG S-19264T (=DSM 44701T), isolated from a smear-ripened cheese.</title>
        <authorList>
            <consortium name="US DOE Joint Genome Institute (JGI-PGF)"/>
            <person name="Walter F."/>
            <person name="Albersmeier A."/>
            <person name="Kalinowski J."/>
            <person name="Ruckert C."/>
        </authorList>
    </citation>
    <scope>NUCLEOTIDE SEQUENCE</scope>
    <source>
        <strain evidence="7">CGMCC 1.7086</strain>
    </source>
</reference>
<feature type="domain" description="RNA polymerase sigma-70 region 2" evidence="5">
    <location>
        <begin position="20"/>
        <end position="73"/>
    </location>
</feature>
<dbReference type="Gene3D" id="1.10.10.10">
    <property type="entry name" value="Winged helix-like DNA-binding domain superfamily/Winged helix DNA-binding domain"/>
    <property type="match status" value="1"/>
</dbReference>
<evidence type="ECO:0000256" key="4">
    <source>
        <dbReference type="ARBA" id="ARBA00023163"/>
    </source>
</evidence>
<dbReference type="SUPFAM" id="SSF88946">
    <property type="entry name" value="Sigma2 domain of RNA polymerase sigma factors"/>
    <property type="match status" value="1"/>
</dbReference>
<evidence type="ECO:0000259" key="6">
    <source>
        <dbReference type="Pfam" id="PF08281"/>
    </source>
</evidence>
<dbReference type="SUPFAM" id="SSF88659">
    <property type="entry name" value="Sigma3 and sigma4 domains of RNA polymerase sigma factors"/>
    <property type="match status" value="1"/>
</dbReference>
<dbReference type="NCBIfam" id="TIGR02937">
    <property type="entry name" value="sigma70-ECF"/>
    <property type="match status" value="1"/>
</dbReference>
<dbReference type="GO" id="GO:0006352">
    <property type="term" value="P:DNA-templated transcription initiation"/>
    <property type="evidence" value="ECO:0007669"/>
    <property type="project" value="InterPro"/>
</dbReference>
<keyword evidence="3" id="KW-0731">Sigma factor</keyword>
<evidence type="ECO:0000256" key="3">
    <source>
        <dbReference type="ARBA" id="ARBA00023082"/>
    </source>
</evidence>
<comment type="similarity">
    <text evidence="1">Belongs to the sigma-70 factor family. ECF subfamily.</text>
</comment>
<evidence type="ECO:0008006" key="9">
    <source>
        <dbReference type="Google" id="ProtNLM"/>
    </source>
</evidence>
<evidence type="ECO:0000259" key="5">
    <source>
        <dbReference type="Pfam" id="PF04542"/>
    </source>
</evidence>
<sequence>MQKKHAISAVFISMRATLERAVGRIVPAKEIEDVVQDTYVRILQSEQLDCIKRPESYLYKTAVNLAKDYLKSAHHNLSAYVEDMDLVEHRQSDEDSVFKQFASEQEFARFCDAVGELPEQCRRVFVLRKVYGFSQKEIAKSMGLSVSTVEKHIALGIKRTYLSLRKSTRPAVVHHTNAGDNVVGGQG</sequence>
<dbReference type="InterPro" id="IPR007627">
    <property type="entry name" value="RNA_pol_sigma70_r2"/>
</dbReference>
<dbReference type="GO" id="GO:0003677">
    <property type="term" value="F:DNA binding"/>
    <property type="evidence" value="ECO:0007669"/>
    <property type="project" value="InterPro"/>
</dbReference>
<keyword evidence="2" id="KW-0805">Transcription regulation</keyword>
<dbReference type="AlphaFoldDB" id="A0A917Z0F7"/>
<dbReference type="RefSeq" id="WP_188695367.1">
    <property type="nucleotide sequence ID" value="NZ_BMLS01000003.1"/>
</dbReference>
<gene>
    <name evidence="7" type="ORF">GCM10010982_24590</name>
</gene>
<keyword evidence="8" id="KW-1185">Reference proteome</keyword>
<dbReference type="InterPro" id="IPR036388">
    <property type="entry name" value="WH-like_DNA-bd_sf"/>
</dbReference>
<evidence type="ECO:0000313" key="7">
    <source>
        <dbReference type="EMBL" id="GGO70628.1"/>
    </source>
</evidence>
<proteinExistence type="inferred from homology"/>
<dbReference type="PANTHER" id="PTHR43133">
    <property type="entry name" value="RNA POLYMERASE ECF-TYPE SIGMA FACTO"/>
    <property type="match status" value="1"/>
</dbReference>
<dbReference type="CDD" id="cd06171">
    <property type="entry name" value="Sigma70_r4"/>
    <property type="match status" value="1"/>
</dbReference>
<reference evidence="7" key="2">
    <citation type="submission" date="2020-09" db="EMBL/GenBank/DDBJ databases">
        <authorList>
            <person name="Sun Q."/>
            <person name="Zhou Y."/>
        </authorList>
    </citation>
    <scope>NUCLEOTIDE SEQUENCE</scope>
    <source>
        <strain evidence="7">CGMCC 1.7086</strain>
    </source>
</reference>